<dbReference type="Pfam" id="PF13763">
    <property type="entry name" value="DUF4167"/>
    <property type="match status" value="1"/>
</dbReference>
<feature type="compositionally biased region" description="Low complexity" evidence="1">
    <location>
        <begin position="231"/>
        <end position="248"/>
    </location>
</feature>
<feature type="compositionally biased region" description="Basic and acidic residues" evidence="1">
    <location>
        <begin position="132"/>
        <end position="141"/>
    </location>
</feature>
<feature type="compositionally biased region" description="Basic and acidic residues" evidence="1">
    <location>
        <begin position="76"/>
        <end position="85"/>
    </location>
</feature>
<evidence type="ECO:0000259" key="2">
    <source>
        <dbReference type="Pfam" id="PF13763"/>
    </source>
</evidence>
<feature type="compositionally biased region" description="Low complexity" evidence="1">
    <location>
        <begin position="86"/>
        <end position="98"/>
    </location>
</feature>
<evidence type="ECO:0000256" key="1">
    <source>
        <dbReference type="SAM" id="MobiDB-lite"/>
    </source>
</evidence>
<proteinExistence type="predicted"/>
<feature type="domain" description="DUF4167" evidence="2">
    <location>
        <begin position="7"/>
        <end position="81"/>
    </location>
</feature>
<protein>
    <submittedName>
        <fullName evidence="3">DUF4167 domain-containing protein</fullName>
    </submittedName>
</protein>
<evidence type="ECO:0000313" key="3">
    <source>
        <dbReference type="EMBL" id="RMC33674.1"/>
    </source>
</evidence>
<keyword evidence="4" id="KW-1185">Reference proteome</keyword>
<feature type="region of interest" description="Disordered" evidence="1">
    <location>
        <begin position="1"/>
        <end position="39"/>
    </location>
</feature>
<dbReference type="InterPro" id="IPR025430">
    <property type="entry name" value="DUF4167"/>
</dbReference>
<feature type="compositionally biased region" description="Basic and acidic residues" evidence="1">
    <location>
        <begin position="180"/>
        <end position="189"/>
    </location>
</feature>
<sequence>MRSSKSRSRNKSNRQRSLGNIVNRVFDSSGPEGKVRGTPQQIIDKYLTLARDAQLSNDRVAEQSFLQHAEHYTRMLGEAQREMAERQQQYQQQNQNHRQNGDEDRDNGGRGNDQREQSSRDYSRDYGTMPRNGRDHGEAEVKTTPAETPVQEAEQPQAEDKPDTTEKPVSTRSSRSRSKTSTEKSEQQKTDSLTGTGDQPQLGLPDAVGSEDEGGLVETPEAGSTKKSRSTKTSSTRSRSTTSKSTRTSTRRKSSETAEAAPETPVDVTVEPGGSDTEKG</sequence>
<feature type="compositionally biased region" description="Basic residues" evidence="1">
    <location>
        <begin position="1"/>
        <end position="14"/>
    </location>
</feature>
<gene>
    <name evidence="3" type="ORF">C9E81_15295</name>
</gene>
<feature type="compositionally biased region" description="Polar residues" evidence="1">
    <location>
        <begin position="190"/>
        <end position="199"/>
    </location>
</feature>
<dbReference type="AlphaFoldDB" id="A0A3M0MBJ9"/>
<organism evidence="3 4">
    <name type="scientific">Paracoccus alkanivorans</name>
    <dbReference type="NCBI Taxonomy" id="2116655"/>
    <lineage>
        <taxon>Bacteria</taxon>
        <taxon>Pseudomonadati</taxon>
        <taxon>Pseudomonadota</taxon>
        <taxon>Alphaproteobacteria</taxon>
        <taxon>Rhodobacterales</taxon>
        <taxon>Paracoccaceae</taxon>
        <taxon>Paracoccus</taxon>
    </lineage>
</organism>
<dbReference type="EMBL" id="QOKZ01000006">
    <property type="protein sequence ID" value="RMC33674.1"/>
    <property type="molecule type" value="Genomic_DNA"/>
</dbReference>
<evidence type="ECO:0000313" key="4">
    <source>
        <dbReference type="Proteomes" id="UP000273516"/>
    </source>
</evidence>
<feature type="compositionally biased region" description="Basic and acidic residues" evidence="1">
    <location>
        <begin position="99"/>
        <end position="124"/>
    </location>
</feature>
<dbReference type="RefSeq" id="WP_122113229.1">
    <property type="nucleotide sequence ID" value="NZ_QOKZ01000006.1"/>
</dbReference>
<reference evidence="3 4" key="1">
    <citation type="submission" date="2018-07" db="EMBL/GenBank/DDBJ databases">
        <authorList>
            <person name="Zhang Y."/>
            <person name="Wang L."/>
            <person name="Ma S."/>
        </authorList>
    </citation>
    <scope>NUCLEOTIDE SEQUENCE [LARGE SCALE GENOMIC DNA]</scope>
    <source>
        <strain evidence="3 4">4-2</strain>
    </source>
</reference>
<feature type="region of interest" description="Disordered" evidence="1">
    <location>
        <begin position="76"/>
        <end position="280"/>
    </location>
</feature>
<name>A0A3M0MBJ9_9RHOB</name>
<accession>A0A3M0MBJ9</accession>
<comment type="caution">
    <text evidence="3">The sequence shown here is derived from an EMBL/GenBank/DDBJ whole genome shotgun (WGS) entry which is preliminary data.</text>
</comment>
<dbReference type="OrthoDB" id="9816310at2"/>
<dbReference type="Proteomes" id="UP000273516">
    <property type="component" value="Unassembled WGS sequence"/>
</dbReference>